<keyword evidence="1" id="KW-0812">Transmembrane</keyword>
<accession>A0AAD3TE97</accession>
<keyword evidence="1" id="KW-1133">Transmembrane helix</keyword>
<evidence type="ECO:0000256" key="1">
    <source>
        <dbReference type="SAM" id="Phobius"/>
    </source>
</evidence>
<dbReference type="Proteomes" id="UP001279734">
    <property type="component" value="Unassembled WGS sequence"/>
</dbReference>
<dbReference type="EMBL" id="BSYO01000033">
    <property type="protein sequence ID" value="GMH27593.1"/>
    <property type="molecule type" value="Genomic_DNA"/>
</dbReference>
<gene>
    <name evidence="2" type="ORF">Nepgr_029436</name>
</gene>
<organism evidence="2 3">
    <name type="scientific">Nepenthes gracilis</name>
    <name type="common">Slender pitcher plant</name>
    <dbReference type="NCBI Taxonomy" id="150966"/>
    <lineage>
        <taxon>Eukaryota</taxon>
        <taxon>Viridiplantae</taxon>
        <taxon>Streptophyta</taxon>
        <taxon>Embryophyta</taxon>
        <taxon>Tracheophyta</taxon>
        <taxon>Spermatophyta</taxon>
        <taxon>Magnoliopsida</taxon>
        <taxon>eudicotyledons</taxon>
        <taxon>Gunneridae</taxon>
        <taxon>Pentapetalae</taxon>
        <taxon>Caryophyllales</taxon>
        <taxon>Nepenthaceae</taxon>
        <taxon>Nepenthes</taxon>
    </lineage>
</organism>
<feature type="transmembrane region" description="Helical" evidence="1">
    <location>
        <begin position="81"/>
        <end position="106"/>
    </location>
</feature>
<protein>
    <submittedName>
        <fullName evidence="2">Uncharacterized protein</fullName>
    </submittedName>
</protein>
<keyword evidence="1" id="KW-0472">Membrane</keyword>
<reference evidence="2" key="1">
    <citation type="submission" date="2023-05" db="EMBL/GenBank/DDBJ databases">
        <title>Nepenthes gracilis genome sequencing.</title>
        <authorList>
            <person name="Fukushima K."/>
        </authorList>
    </citation>
    <scope>NUCLEOTIDE SEQUENCE</scope>
    <source>
        <strain evidence="2">SING2019-196</strain>
    </source>
</reference>
<evidence type="ECO:0000313" key="3">
    <source>
        <dbReference type="Proteomes" id="UP001279734"/>
    </source>
</evidence>
<dbReference type="AlphaFoldDB" id="A0AAD3TE97"/>
<keyword evidence="3" id="KW-1185">Reference proteome</keyword>
<evidence type="ECO:0000313" key="2">
    <source>
        <dbReference type="EMBL" id="GMH27593.1"/>
    </source>
</evidence>
<name>A0AAD3TE97_NEPGR</name>
<proteinExistence type="predicted"/>
<comment type="caution">
    <text evidence="2">The sequence shown here is derived from an EMBL/GenBank/DDBJ whole genome shotgun (WGS) entry which is preliminary data.</text>
</comment>
<sequence length="107" mass="12376">MFITLTSSTCLVFPPRFPAERVRLMGEEKILKVKMKVNFLAGEWAVYMYRHASEITFVHILSCFFYPCMSSSRDDVPLSMGILFIFLLYLASAEKVELLLLASFFIF</sequence>